<protein>
    <submittedName>
        <fullName evidence="2">Uncharacterized protein</fullName>
    </submittedName>
</protein>
<dbReference type="AlphaFoldDB" id="A0ABD3Q3U2"/>
<evidence type="ECO:0000313" key="2">
    <source>
        <dbReference type="EMBL" id="KAL3794900.1"/>
    </source>
</evidence>
<accession>A0ABD3Q3U2</accession>
<dbReference type="Proteomes" id="UP001516023">
    <property type="component" value="Unassembled WGS sequence"/>
</dbReference>
<organism evidence="2 3">
    <name type="scientific">Cyclotella cryptica</name>
    <dbReference type="NCBI Taxonomy" id="29204"/>
    <lineage>
        <taxon>Eukaryota</taxon>
        <taxon>Sar</taxon>
        <taxon>Stramenopiles</taxon>
        <taxon>Ochrophyta</taxon>
        <taxon>Bacillariophyta</taxon>
        <taxon>Coscinodiscophyceae</taxon>
        <taxon>Thalassiosirophycidae</taxon>
        <taxon>Stephanodiscales</taxon>
        <taxon>Stephanodiscaceae</taxon>
        <taxon>Cyclotella</taxon>
    </lineage>
</organism>
<evidence type="ECO:0000256" key="1">
    <source>
        <dbReference type="SAM" id="MobiDB-lite"/>
    </source>
</evidence>
<comment type="caution">
    <text evidence="2">The sequence shown here is derived from an EMBL/GenBank/DDBJ whole genome shotgun (WGS) entry which is preliminary data.</text>
</comment>
<sequence length="504" mass="55486">MSTAKWGYLQPLLRNDANKKPKRQSHDLALPGSFGREELIRPFLDTCSCRNRPHAGRGQDGLSPAKIPRCGDCSVVRSLAAFIPRKNLLRFSYPSNNNVNSDGLVVEISGNNATQLVRFHSAVTEKGRNDAGNLMVVRDMDEISLHREGLGTPESTSIQASPSGAAAEPSLVRFRVVRVSRENTNEADCNHPLKFRCVDSITDNIEVDTNDHDKNQSVILPLNAAVKVLSEKEDCIDSSAGVNVLQSSLHVNMDKNEGASDPRLPCEVVGTNKEMPRKLDDTGITDKSICAGSVESALLEKHDYVNNSDTDEESAQTESAPLSLPVNFFASSPKSFPRGFSQTVPSPTRQKSQVRIEDESQVSNQTTPQKSNLSLKRKFTSECDNELPKNEKASITSMFQEEMANERSKISVPISSLTSDQLRRLLRESNDIDEAHKSSVRKAALSLTVAMTSDASAWDLSFLKWWGETGRQKVGATGADQAQKWMPRLLQGTNIVMHKHNVDS</sequence>
<gene>
    <name evidence="2" type="ORF">HJC23_004277</name>
</gene>
<feature type="region of interest" description="Disordered" evidence="1">
    <location>
        <begin position="337"/>
        <end position="373"/>
    </location>
</feature>
<dbReference type="EMBL" id="JABMIG020000076">
    <property type="protein sequence ID" value="KAL3794900.1"/>
    <property type="molecule type" value="Genomic_DNA"/>
</dbReference>
<keyword evidence="3" id="KW-1185">Reference proteome</keyword>
<feature type="compositionally biased region" description="Polar residues" evidence="1">
    <location>
        <begin position="361"/>
        <end position="373"/>
    </location>
</feature>
<name>A0ABD3Q3U2_9STRA</name>
<reference evidence="2 3" key="1">
    <citation type="journal article" date="2020" name="G3 (Bethesda)">
        <title>Improved Reference Genome for Cyclotella cryptica CCMP332, a Model for Cell Wall Morphogenesis, Salinity Adaptation, and Lipid Production in Diatoms (Bacillariophyta).</title>
        <authorList>
            <person name="Roberts W.R."/>
            <person name="Downey K.M."/>
            <person name="Ruck E.C."/>
            <person name="Traller J.C."/>
            <person name="Alverson A.J."/>
        </authorList>
    </citation>
    <scope>NUCLEOTIDE SEQUENCE [LARGE SCALE GENOMIC DNA]</scope>
    <source>
        <strain evidence="2 3">CCMP332</strain>
    </source>
</reference>
<evidence type="ECO:0000313" key="3">
    <source>
        <dbReference type="Proteomes" id="UP001516023"/>
    </source>
</evidence>
<feature type="compositionally biased region" description="Polar residues" evidence="1">
    <location>
        <begin position="337"/>
        <end position="353"/>
    </location>
</feature>
<proteinExistence type="predicted"/>